<dbReference type="InterPro" id="IPR043129">
    <property type="entry name" value="ATPase_NBD"/>
</dbReference>
<accession>A0A9D1K9S9</accession>
<proteinExistence type="predicted"/>
<sequence length="186" mass="19995">LDDNNVLGIAMGTSEAVGYVDKNGCVTGWLNELAFMPVDANPEAMADEWSGDIGCGVKYFSQDGVIKLAPRAGIELDESLSPAEKLKVVQGLMEAGDDRAAKVYASIGTYLAHALALYYDFYEFKHVLLLGRVMSGKGGDLVLDTCKRVLADEYPEIAGKVFPSLPDEKFRRVGQSAAAASLPEIK</sequence>
<comment type="caution">
    <text evidence="1">The sequence shown here is derived from an EMBL/GenBank/DDBJ whole genome shotgun (WGS) entry which is preliminary data.</text>
</comment>
<dbReference type="Proteomes" id="UP000886876">
    <property type="component" value="Unassembled WGS sequence"/>
</dbReference>
<dbReference type="SUPFAM" id="SSF53067">
    <property type="entry name" value="Actin-like ATPase domain"/>
    <property type="match status" value="1"/>
</dbReference>
<name>A0A9D1K9S9_9FIRM</name>
<feature type="non-terminal residue" evidence="1">
    <location>
        <position position="1"/>
    </location>
</feature>
<dbReference type="AlphaFoldDB" id="A0A9D1K9S9"/>
<gene>
    <name evidence="1" type="ORF">IAD42_06150</name>
</gene>
<protein>
    <submittedName>
        <fullName evidence="1">ROK family protein</fullName>
    </submittedName>
</protein>
<reference evidence="1" key="1">
    <citation type="submission" date="2020-10" db="EMBL/GenBank/DDBJ databases">
        <authorList>
            <person name="Gilroy R."/>
        </authorList>
    </citation>
    <scope>NUCLEOTIDE SEQUENCE</scope>
    <source>
        <strain evidence="1">ChiHecec3B27-6122</strain>
    </source>
</reference>
<evidence type="ECO:0000313" key="2">
    <source>
        <dbReference type="Proteomes" id="UP000886876"/>
    </source>
</evidence>
<organism evidence="1 2">
    <name type="scientific">Candidatus Scatomorpha pullistercoris</name>
    <dbReference type="NCBI Taxonomy" id="2840929"/>
    <lineage>
        <taxon>Bacteria</taxon>
        <taxon>Bacillati</taxon>
        <taxon>Bacillota</taxon>
        <taxon>Clostridia</taxon>
        <taxon>Eubacteriales</taxon>
        <taxon>Candidatus Scatomorpha</taxon>
    </lineage>
</organism>
<dbReference type="Gene3D" id="3.30.420.40">
    <property type="match status" value="1"/>
</dbReference>
<reference evidence="1" key="2">
    <citation type="journal article" date="2021" name="PeerJ">
        <title>Extensive microbial diversity within the chicken gut microbiome revealed by metagenomics and culture.</title>
        <authorList>
            <person name="Gilroy R."/>
            <person name="Ravi A."/>
            <person name="Getino M."/>
            <person name="Pursley I."/>
            <person name="Horton D.L."/>
            <person name="Alikhan N.F."/>
            <person name="Baker D."/>
            <person name="Gharbi K."/>
            <person name="Hall N."/>
            <person name="Watson M."/>
            <person name="Adriaenssens E.M."/>
            <person name="Foster-Nyarko E."/>
            <person name="Jarju S."/>
            <person name="Secka A."/>
            <person name="Antonio M."/>
            <person name="Oren A."/>
            <person name="Chaudhuri R.R."/>
            <person name="La Ragione R."/>
            <person name="Hildebrand F."/>
            <person name="Pallen M.J."/>
        </authorList>
    </citation>
    <scope>NUCLEOTIDE SEQUENCE</scope>
    <source>
        <strain evidence="1">ChiHecec3B27-6122</strain>
    </source>
</reference>
<dbReference type="EMBL" id="DVJS01000152">
    <property type="protein sequence ID" value="HIS97542.1"/>
    <property type="molecule type" value="Genomic_DNA"/>
</dbReference>
<evidence type="ECO:0000313" key="1">
    <source>
        <dbReference type="EMBL" id="HIS97542.1"/>
    </source>
</evidence>